<sequence length="954" mass="103461">MGRRGPRFSFPIPGRKSHSKVDKTTEQTHSTSSIPPVSVPEWSSHFNNPSGSYSKAERLLGTSGLAYPPSSRQTSVPPSPGYMTVTVSETSFGSESTDKKLPASVDEGSLFPTRPRTMSNRPSSTILNNAYNNGDDRRLSNCSSISKMLNPRTSNSTMRSHYDAQNSPLYISQQTSDSAVRDRALRKGKPPVATTYDRNMDDHGHVTGMLSRQPLEDIKRQSRKSKPPRLDLSRLFPKPKPSGGTTLLSPTKLVTSPSAMSTTSEYFPRPMTRVSTPETKGQAKLTKTAKRQQTSPSKPPMPTSPVRLHKREQYDGAKVNVRRPPNGIQHWFDGLGDEDGDEVSEEENCRTHALKHAVLQASQPTLSPKSSTSRLFQNSATSSQQTLRQHQPEIGSRKEQHVYGSLNHRLSSPSQFSIQSQGSLVSSKTRSSAFSKSNLQDSSVLSMSSSEDEDEDDHAPAPAPNRSSMRASIDIPDDDGDVIVGKAQAYKVRSRHHRKVPSEGKLSIMSTSTNAATIEVMYSPEAYTPNVFPPAYSSKRSSHTRQPSVIHEDEDVRPKTSGNGSLAPSSISIRSAQTSSSEPRPRTEHHKLMAVTAEEEALLEMMRRKRADMVKHNFTEGYKSAFQEDVVRQTTPPDTKAYRTSGFLISETPGTSPARTAMATSHKKVVASASPLLLPPRGRGRPIRFGQDSTLGTSVLRDSSSCDDKESERHVFTTPTSHAAFAHHRFPMSEFAPLDPTFPSSTPTASMSSPTTTDHPSPLPSPITPGLRQGESDVDVKVAGSEPSFNGDSDDAAVLDLGTLGPPSGSIKPDKSRSGINTQHYRRGRTASSGASMTFDLGPSSFPIPPKSDDLAPLAEVDSRPPSISIDSFPEPGPRIHRKSSRGINTLTLATASNPSPVTRSRMSTVSRGSSINSLTSVHSKKRDSVATSVHTRSSVSEDVLAAWGSLGGV</sequence>
<dbReference type="Proteomes" id="UP000799428">
    <property type="component" value="Unassembled WGS sequence"/>
</dbReference>
<feature type="compositionally biased region" description="Polar residues" evidence="1">
    <location>
        <begin position="360"/>
        <end position="389"/>
    </location>
</feature>
<feature type="compositionally biased region" description="Polar residues" evidence="1">
    <location>
        <begin position="116"/>
        <end position="125"/>
    </location>
</feature>
<evidence type="ECO:0000313" key="3">
    <source>
        <dbReference type="Proteomes" id="UP000799428"/>
    </source>
</evidence>
<feature type="compositionally biased region" description="Polar residues" evidence="1">
    <location>
        <begin position="243"/>
        <end position="265"/>
    </location>
</feature>
<feature type="compositionally biased region" description="Low complexity" evidence="1">
    <location>
        <begin position="569"/>
        <end position="581"/>
    </location>
</feature>
<dbReference type="OrthoDB" id="5244050at2759"/>
<feature type="compositionally biased region" description="Polar residues" evidence="1">
    <location>
        <begin position="44"/>
        <end position="53"/>
    </location>
</feature>
<keyword evidence="3" id="KW-1185">Reference proteome</keyword>
<feature type="region of interest" description="Disordered" evidence="1">
    <location>
        <begin position="429"/>
        <end position="480"/>
    </location>
</feature>
<dbReference type="AlphaFoldDB" id="A0A6G1JVH0"/>
<feature type="compositionally biased region" description="Polar residues" evidence="1">
    <location>
        <begin position="85"/>
        <end position="95"/>
    </location>
</feature>
<proteinExistence type="predicted"/>
<feature type="compositionally biased region" description="Low complexity" evidence="1">
    <location>
        <begin position="429"/>
        <end position="449"/>
    </location>
</feature>
<feature type="region of interest" description="Disordered" evidence="1">
    <location>
        <begin position="360"/>
        <end position="399"/>
    </location>
</feature>
<organism evidence="2 3">
    <name type="scientific">Pleomassaria siparia CBS 279.74</name>
    <dbReference type="NCBI Taxonomy" id="1314801"/>
    <lineage>
        <taxon>Eukaryota</taxon>
        <taxon>Fungi</taxon>
        <taxon>Dikarya</taxon>
        <taxon>Ascomycota</taxon>
        <taxon>Pezizomycotina</taxon>
        <taxon>Dothideomycetes</taxon>
        <taxon>Pleosporomycetidae</taxon>
        <taxon>Pleosporales</taxon>
        <taxon>Pleomassariaceae</taxon>
        <taxon>Pleomassaria</taxon>
    </lineage>
</organism>
<evidence type="ECO:0000313" key="2">
    <source>
        <dbReference type="EMBL" id="KAF2704609.1"/>
    </source>
</evidence>
<feature type="compositionally biased region" description="Basic and acidic residues" evidence="1">
    <location>
        <begin position="704"/>
        <end position="713"/>
    </location>
</feature>
<feature type="region of interest" description="Disordered" evidence="1">
    <location>
        <begin position="894"/>
        <end position="934"/>
    </location>
</feature>
<reference evidence="2" key="1">
    <citation type="journal article" date="2020" name="Stud. Mycol.">
        <title>101 Dothideomycetes genomes: a test case for predicting lifestyles and emergence of pathogens.</title>
        <authorList>
            <person name="Haridas S."/>
            <person name="Albert R."/>
            <person name="Binder M."/>
            <person name="Bloem J."/>
            <person name="Labutti K."/>
            <person name="Salamov A."/>
            <person name="Andreopoulos B."/>
            <person name="Baker S."/>
            <person name="Barry K."/>
            <person name="Bills G."/>
            <person name="Bluhm B."/>
            <person name="Cannon C."/>
            <person name="Castanera R."/>
            <person name="Culley D."/>
            <person name="Daum C."/>
            <person name="Ezra D."/>
            <person name="Gonzalez J."/>
            <person name="Henrissat B."/>
            <person name="Kuo A."/>
            <person name="Liang C."/>
            <person name="Lipzen A."/>
            <person name="Lutzoni F."/>
            <person name="Magnuson J."/>
            <person name="Mondo S."/>
            <person name="Nolan M."/>
            <person name="Ohm R."/>
            <person name="Pangilinan J."/>
            <person name="Park H.-J."/>
            <person name="Ramirez L."/>
            <person name="Alfaro M."/>
            <person name="Sun H."/>
            <person name="Tritt A."/>
            <person name="Yoshinaga Y."/>
            <person name="Zwiers L.-H."/>
            <person name="Turgeon B."/>
            <person name="Goodwin S."/>
            <person name="Spatafora J."/>
            <person name="Crous P."/>
            <person name="Grigoriev I."/>
        </authorList>
    </citation>
    <scope>NUCLEOTIDE SEQUENCE</scope>
    <source>
        <strain evidence="2">CBS 279.74</strain>
    </source>
</reference>
<gene>
    <name evidence="2" type="ORF">K504DRAFT_389813</name>
</gene>
<accession>A0A6G1JVH0</accession>
<evidence type="ECO:0000256" key="1">
    <source>
        <dbReference type="SAM" id="MobiDB-lite"/>
    </source>
</evidence>
<dbReference type="EMBL" id="MU005782">
    <property type="protein sequence ID" value="KAF2704609.1"/>
    <property type="molecule type" value="Genomic_DNA"/>
</dbReference>
<feature type="compositionally biased region" description="Polar residues" evidence="1">
    <location>
        <begin position="894"/>
        <end position="922"/>
    </location>
</feature>
<feature type="compositionally biased region" description="Low complexity" evidence="1">
    <location>
        <begin position="741"/>
        <end position="757"/>
    </location>
</feature>
<name>A0A6G1JVH0_9PLEO</name>
<feature type="region of interest" description="Disordered" evidence="1">
    <location>
        <begin position="534"/>
        <end position="590"/>
    </location>
</feature>
<feature type="region of interest" description="Disordered" evidence="1">
    <location>
        <begin position="676"/>
        <end position="713"/>
    </location>
</feature>
<feature type="region of interest" description="Disordered" evidence="1">
    <location>
        <begin position="1"/>
        <end position="125"/>
    </location>
</feature>
<feature type="region of interest" description="Disordered" evidence="1">
    <location>
        <begin position="736"/>
        <end position="844"/>
    </location>
</feature>
<feature type="region of interest" description="Disordered" evidence="1">
    <location>
        <begin position="188"/>
        <end position="306"/>
    </location>
</feature>
<protein>
    <submittedName>
        <fullName evidence="2">Uncharacterized protein</fullName>
    </submittedName>
</protein>
<feature type="compositionally biased region" description="Polar residues" evidence="1">
    <location>
        <begin position="691"/>
        <end position="703"/>
    </location>
</feature>